<dbReference type="InParanoid" id="A0A7E5W2Y9"/>
<organism evidence="2 3">
    <name type="scientific">Trichoplusia ni</name>
    <name type="common">Cabbage looper</name>
    <dbReference type="NCBI Taxonomy" id="7111"/>
    <lineage>
        <taxon>Eukaryota</taxon>
        <taxon>Metazoa</taxon>
        <taxon>Ecdysozoa</taxon>
        <taxon>Arthropoda</taxon>
        <taxon>Hexapoda</taxon>
        <taxon>Insecta</taxon>
        <taxon>Pterygota</taxon>
        <taxon>Neoptera</taxon>
        <taxon>Endopterygota</taxon>
        <taxon>Lepidoptera</taxon>
        <taxon>Glossata</taxon>
        <taxon>Ditrysia</taxon>
        <taxon>Noctuoidea</taxon>
        <taxon>Noctuidae</taxon>
        <taxon>Plusiinae</taxon>
        <taxon>Trichoplusia</taxon>
    </lineage>
</organism>
<accession>A0A7E5W2Y9</accession>
<sequence>MSSKGADVCRESEHCVQEKWSQDTSTCRASTSRGLSHSSGDCDGSETISYCSGKCSCASNNMYFQEYCEIPCLIADSTTQLRKPKWNLFKKYLNYRKKRKFKKARKVKIRTDHGKGNSNTGAE</sequence>
<feature type="region of interest" description="Disordered" evidence="1">
    <location>
        <begin position="103"/>
        <end position="123"/>
    </location>
</feature>
<keyword evidence="2" id="KW-1185">Reference proteome</keyword>
<evidence type="ECO:0000313" key="3">
    <source>
        <dbReference type="RefSeq" id="XP_026734666.1"/>
    </source>
</evidence>
<dbReference type="KEGG" id="tnl:113498732"/>
<protein>
    <submittedName>
        <fullName evidence="3">Uncharacterized protein LOC113498732</fullName>
    </submittedName>
</protein>
<name>A0A7E5W2Y9_TRINI</name>
<dbReference type="Proteomes" id="UP000322000">
    <property type="component" value="Chromosome 11"/>
</dbReference>
<dbReference type="AlphaFoldDB" id="A0A7E5W2Y9"/>
<evidence type="ECO:0000256" key="1">
    <source>
        <dbReference type="SAM" id="MobiDB-lite"/>
    </source>
</evidence>
<proteinExistence type="predicted"/>
<dbReference type="RefSeq" id="XP_026734666.1">
    <property type="nucleotide sequence ID" value="XM_026878865.1"/>
</dbReference>
<reference evidence="3" key="1">
    <citation type="submission" date="2025-08" db="UniProtKB">
        <authorList>
            <consortium name="RefSeq"/>
        </authorList>
    </citation>
    <scope>IDENTIFICATION</scope>
</reference>
<gene>
    <name evidence="3" type="primary">LOC113498732</name>
</gene>
<evidence type="ECO:0000313" key="2">
    <source>
        <dbReference type="Proteomes" id="UP000322000"/>
    </source>
</evidence>
<dbReference type="GeneID" id="113498732"/>